<evidence type="ECO:0000313" key="2">
    <source>
        <dbReference type="EMBL" id="GAA1118500.1"/>
    </source>
</evidence>
<dbReference type="Proteomes" id="UP001499987">
    <property type="component" value="Unassembled WGS sequence"/>
</dbReference>
<keyword evidence="3" id="KW-1185">Reference proteome</keyword>
<sequence length="239" mass="25126">MPDDPRAARRLVQSRIVRSAVAAGDRPGADLALADRLAAAALRPDPAPAPAPDGELDRLLCAFLGATLARRGPDVHDYLSGSVGYSPEERTGLPHHCGHRLLRLRIVPRDLPAGALALYVCERCGSAHTLPPGGEPPRAVLGPDTLTLHLARPLAAGGRYTAARQPIGGHPEAALPVAELAPGAREVTVPLPRDGAPGLRRIAVALVADGEFSVHQLPLTDDRSTRTTPRKAGRPCWTP</sequence>
<organism evidence="2 3">
    <name type="scientific">Kitasatospora arboriphila</name>
    <dbReference type="NCBI Taxonomy" id="258052"/>
    <lineage>
        <taxon>Bacteria</taxon>
        <taxon>Bacillati</taxon>
        <taxon>Actinomycetota</taxon>
        <taxon>Actinomycetes</taxon>
        <taxon>Kitasatosporales</taxon>
        <taxon>Streptomycetaceae</taxon>
        <taxon>Kitasatospora</taxon>
    </lineage>
</organism>
<feature type="region of interest" description="Disordered" evidence="1">
    <location>
        <begin position="218"/>
        <end position="239"/>
    </location>
</feature>
<dbReference type="RefSeq" id="WP_344627585.1">
    <property type="nucleotide sequence ID" value="NZ_BAAALD010000109.1"/>
</dbReference>
<evidence type="ECO:0000313" key="3">
    <source>
        <dbReference type="Proteomes" id="UP001499987"/>
    </source>
</evidence>
<evidence type="ECO:0000256" key="1">
    <source>
        <dbReference type="SAM" id="MobiDB-lite"/>
    </source>
</evidence>
<protein>
    <submittedName>
        <fullName evidence="2">Uncharacterized protein</fullName>
    </submittedName>
</protein>
<proteinExistence type="predicted"/>
<comment type="caution">
    <text evidence="2">The sequence shown here is derived from an EMBL/GenBank/DDBJ whole genome shotgun (WGS) entry which is preliminary data.</text>
</comment>
<dbReference type="EMBL" id="BAAALD010000109">
    <property type="protein sequence ID" value="GAA1118500.1"/>
    <property type="molecule type" value="Genomic_DNA"/>
</dbReference>
<gene>
    <name evidence="2" type="ORF">GCM10009663_68080</name>
</gene>
<accession>A0ABN1U6W5</accession>
<name>A0ABN1U6W5_9ACTN</name>
<reference evidence="2 3" key="1">
    <citation type="journal article" date="2019" name="Int. J. Syst. Evol. Microbiol.">
        <title>The Global Catalogue of Microorganisms (GCM) 10K type strain sequencing project: providing services to taxonomists for standard genome sequencing and annotation.</title>
        <authorList>
            <consortium name="The Broad Institute Genomics Platform"/>
            <consortium name="The Broad Institute Genome Sequencing Center for Infectious Disease"/>
            <person name="Wu L."/>
            <person name="Ma J."/>
        </authorList>
    </citation>
    <scope>NUCLEOTIDE SEQUENCE [LARGE SCALE GENOMIC DNA]</scope>
    <source>
        <strain evidence="2 3">JCM 13002</strain>
    </source>
</reference>